<protein>
    <submittedName>
        <fullName evidence="10">ABC-type spermidine/putrescine transport system permease subunit I</fullName>
    </submittedName>
</protein>
<dbReference type="Gene3D" id="1.10.3720.10">
    <property type="entry name" value="MetI-like"/>
    <property type="match status" value="1"/>
</dbReference>
<feature type="transmembrane region" description="Helical" evidence="8">
    <location>
        <begin position="21"/>
        <end position="41"/>
    </location>
</feature>
<feature type="transmembrane region" description="Helical" evidence="8">
    <location>
        <begin position="171"/>
        <end position="190"/>
    </location>
</feature>
<keyword evidence="4" id="KW-1003">Cell membrane</keyword>
<keyword evidence="6 8" id="KW-1133">Transmembrane helix</keyword>
<evidence type="ECO:0000256" key="5">
    <source>
        <dbReference type="ARBA" id="ARBA00022692"/>
    </source>
</evidence>
<sequence length="305" mass="34333">MNIQRLFKRLKPGRGAVISIPYFWLLLFFLVPFFIVLKISFAEQDLAIPPFTSLMNLEEGGLLHLTLNLGNFDFILSDDFYAKTYLSSLQTALFTTLMCLLLGYPIAYAIARTDPARRNVLLMLVMLPFWTSFLLRVYAWMGLLNENGLINSFLLGIGLIDEPLMLFHNDFSLYLVMVYAYLPFMILPLFSHLVKMDGRLLEAASDLGAGPIKAFFTITLPLSKNGIIAGSMMVFIPAVGEFVIPELVGGPDTLMIGKVLWNEFFDNNNWPMAAAVATVMVLLLIVPIAFLHRFETRQLEGKGNE</sequence>
<feature type="transmembrane region" description="Helical" evidence="8">
    <location>
        <begin position="120"/>
        <end position="141"/>
    </location>
</feature>
<dbReference type="PANTHER" id="PTHR42929">
    <property type="entry name" value="INNER MEMBRANE ABC TRANSPORTER PERMEASE PROTEIN YDCU-RELATED-RELATED"/>
    <property type="match status" value="1"/>
</dbReference>
<evidence type="ECO:0000313" key="11">
    <source>
        <dbReference type="Proteomes" id="UP000279384"/>
    </source>
</evidence>
<dbReference type="Proteomes" id="UP000279384">
    <property type="component" value="Unassembled WGS sequence"/>
</dbReference>
<dbReference type="RefSeq" id="WP_120811102.1">
    <property type="nucleotide sequence ID" value="NZ_RBID01000016.1"/>
</dbReference>
<evidence type="ECO:0000256" key="4">
    <source>
        <dbReference type="ARBA" id="ARBA00022475"/>
    </source>
</evidence>
<dbReference type="Pfam" id="PF00528">
    <property type="entry name" value="BPD_transp_1"/>
    <property type="match status" value="1"/>
</dbReference>
<evidence type="ECO:0000313" key="10">
    <source>
        <dbReference type="EMBL" id="RKQ57060.1"/>
    </source>
</evidence>
<feature type="transmembrane region" description="Helical" evidence="8">
    <location>
        <begin position="270"/>
        <end position="291"/>
    </location>
</feature>
<dbReference type="EMBL" id="RBID01000016">
    <property type="protein sequence ID" value="RKQ57060.1"/>
    <property type="molecule type" value="Genomic_DNA"/>
</dbReference>
<gene>
    <name evidence="10" type="ORF">C8E02_2517</name>
</gene>
<feature type="domain" description="ABC transmembrane type-1" evidence="9">
    <location>
        <begin position="85"/>
        <end position="291"/>
    </location>
</feature>
<comment type="caution">
    <text evidence="10">The sequence shown here is derived from an EMBL/GenBank/DDBJ whole genome shotgun (WGS) entry which is preliminary data.</text>
</comment>
<keyword evidence="5 8" id="KW-0812">Transmembrane</keyword>
<dbReference type="CDD" id="cd06261">
    <property type="entry name" value="TM_PBP2"/>
    <property type="match status" value="1"/>
</dbReference>
<evidence type="ECO:0000256" key="6">
    <source>
        <dbReference type="ARBA" id="ARBA00022989"/>
    </source>
</evidence>
<keyword evidence="3 8" id="KW-0813">Transport</keyword>
<comment type="similarity">
    <text evidence="2">Belongs to the binding-protein-dependent transport system permease family. CysTW subfamily.</text>
</comment>
<dbReference type="PROSITE" id="PS50928">
    <property type="entry name" value="ABC_TM1"/>
    <property type="match status" value="1"/>
</dbReference>
<organism evidence="10 11">
    <name type="scientific">Vogesella indigofera</name>
    <name type="common">Pseudomonas indigofera</name>
    <dbReference type="NCBI Taxonomy" id="45465"/>
    <lineage>
        <taxon>Bacteria</taxon>
        <taxon>Pseudomonadati</taxon>
        <taxon>Pseudomonadota</taxon>
        <taxon>Betaproteobacteria</taxon>
        <taxon>Neisseriales</taxon>
        <taxon>Chromobacteriaceae</taxon>
        <taxon>Vogesella</taxon>
    </lineage>
</organism>
<dbReference type="InterPro" id="IPR000515">
    <property type="entry name" value="MetI-like"/>
</dbReference>
<keyword evidence="7 8" id="KW-0472">Membrane</keyword>
<dbReference type="AlphaFoldDB" id="A0A495B8U8"/>
<reference evidence="10 11" key="1">
    <citation type="submission" date="2018-10" db="EMBL/GenBank/DDBJ databases">
        <title>Genomic Encyclopedia of Type Strains, Phase IV (KMG-IV): sequencing the most valuable type-strain genomes for metagenomic binning, comparative biology and taxonomic classification.</title>
        <authorList>
            <person name="Goeker M."/>
        </authorList>
    </citation>
    <scope>NUCLEOTIDE SEQUENCE [LARGE SCALE GENOMIC DNA]</scope>
    <source>
        <strain evidence="10 11">DSM 3303</strain>
    </source>
</reference>
<name>A0A495B8U8_VOGIN</name>
<evidence type="ECO:0000256" key="1">
    <source>
        <dbReference type="ARBA" id="ARBA00004651"/>
    </source>
</evidence>
<dbReference type="PANTHER" id="PTHR42929:SF3">
    <property type="entry name" value="PUTRESCINE TRANSPORT SYSTEM PERMEASE PROTEIN POTH"/>
    <property type="match status" value="1"/>
</dbReference>
<feature type="transmembrane region" description="Helical" evidence="8">
    <location>
        <begin position="89"/>
        <end position="108"/>
    </location>
</feature>
<evidence type="ECO:0000256" key="2">
    <source>
        <dbReference type="ARBA" id="ARBA00007069"/>
    </source>
</evidence>
<evidence type="ECO:0000256" key="7">
    <source>
        <dbReference type="ARBA" id="ARBA00023136"/>
    </source>
</evidence>
<evidence type="ECO:0000256" key="8">
    <source>
        <dbReference type="RuleBase" id="RU363032"/>
    </source>
</evidence>
<dbReference type="SUPFAM" id="SSF161098">
    <property type="entry name" value="MetI-like"/>
    <property type="match status" value="1"/>
</dbReference>
<dbReference type="InterPro" id="IPR035906">
    <property type="entry name" value="MetI-like_sf"/>
</dbReference>
<proteinExistence type="inferred from homology"/>
<accession>A0A495B8U8</accession>
<evidence type="ECO:0000256" key="3">
    <source>
        <dbReference type="ARBA" id="ARBA00022448"/>
    </source>
</evidence>
<dbReference type="GO" id="GO:0055085">
    <property type="term" value="P:transmembrane transport"/>
    <property type="evidence" value="ECO:0007669"/>
    <property type="project" value="InterPro"/>
</dbReference>
<comment type="subcellular location">
    <subcellularLocation>
        <location evidence="1 8">Cell membrane</location>
        <topology evidence="1 8">Multi-pass membrane protein</topology>
    </subcellularLocation>
</comment>
<evidence type="ECO:0000259" key="9">
    <source>
        <dbReference type="PROSITE" id="PS50928"/>
    </source>
</evidence>
<dbReference type="GO" id="GO:0005886">
    <property type="term" value="C:plasma membrane"/>
    <property type="evidence" value="ECO:0007669"/>
    <property type="project" value="UniProtKB-SubCell"/>
</dbReference>